<evidence type="ECO:0000256" key="2">
    <source>
        <dbReference type="PIRSR" id="PIRSR001365-1"/>
    </source>
</evidence>
<dbReference type="PANTHER" id="PTHR12128:SF68">
    <property type="entry name" value="DIHYDRODIPICOLINATE SYNTHETASE"/>
    <property type="match status" value="1"/>
</dbReference>
<gene>
    <name evidence="4" type="ORF">SAMEA4029009_CIC11G00000001018</name>
</gene>
<dbReference type="InterPro" id="IPR002220">
    <property type="entry name" value="DapA-like"/>
</dbReference>
<name>A0A1L0C508_9ASCO</name>
<keyword evidence="1" id="KW-0456">Lyase</keyword>
<protein>
    <submittedName>
        <fullName evidence="4">CIC11C00000001018</fullName>
    </submittedName>
</protein>
<accession>A0A1L0C508</accession>
<dbReference type="PRINTS" id="PR00146">
    <property type="entry name" value="DHPICSNTHASE"/>
</dbReference>
<organism evidence="4 5">
    <name type="scientific">Sungouiella intermedia</name>
    <dbReference type="NCBI Taxonomy" id="45354"/>
    <lineage>
        <taxon>Eukaryota</taxon>
        <taxon>Fungi</taxon>
        <taxon>Dikarya</taxon>
        <taxon>Ascomycota</taxon>
        <taxon>Saccharomycotina</taxon>
        <taxon>Pichiomycetes</taxon>
        <taxon>Metschnikowiaceae</taxon>
        <taxon>Sungouiella</taxon>
    </lineage>
</organism>
<dbReference type="InterPro" id="IPR013785">
    <property type="entry name" value="Aldolase_TIM"/>
</dbReference>
<dbReference type="GO" id="GO:0008840">
    <property type="term" value="F:4-hydroxy-tetrahydrodipicolinate synthase activity"/>
    <property type="evidence" value="ECO:0007669"/>
    <property type="project" value="TreeGrafter"/>
</dbReference>
<feature type="binding site" evidence="3">
    <location>
        <position position="210"/>
    </location>
    <ligand>
        <name>pyruvate</name>
        <dbReference type="ChEBI" id="CHEBI:15361"/>
    </ligand>
</feature>
<feature type="binding site" evidence="3">
    <location>
        <position position="47"/>
    </location>
    <ligand>
        <name>pyruvate</name>
        <dbReference type="ChEBI" id="CHEBI:15361"/>
    </ligand>
</feature>
<feature type="active site" description="Proton donor/acceptor" evidence="2">
    <location>
        <position position="136"/>
    </location>
</feature>
<dbReference type="Proteomes" id="UP000182259">
    <property type="component" value="Chromosome VI"/>
</dbReference>
<evidence type="ECO:0000313" key="4">
    <source>
        <dbReference type="EMBL" id="SGZ58611.1"/>
    </source>
</evidence>
<dbReference type="EMBL" id="LT635769">
    <property type="protein sequence ID" value="SGZ58611.1"/>
    <property type="molecule type" value="Genomic_DNA"/>
</dbReference>
<evidence type="ECO:0000256" key="3">
    <source>
        <dbReference type="PIRSR" id="PIRSR001365-2"/>
    </source>
</evidence>
<dbReference type="SMART" id="SM01130">
    <property type="entry name" value="DHDPS"/>
    <property type="match status" value="1"/>
</dbReference>
<dbReference type="PIRSF" id="PIRSF001365">
    <property type="entry name" value="DHDPS"/>
    <property type="match status" value="1"/>
</dbReference>
<evidence type="ECO:0000313" key="5">
    <source>
        <dbReference type="Proteomes" id="UP000182259"/>
    </source>
</evidence>
<comment type="similarity">
    <text evidence="1">Belongs to the DapA family.</text>
</comment>
<dbReference type="SUPFAM" id="SSF51569">
    <property type="entry name" value="Aldolase"/>
    <property type="match status" value="1"/>
</dbReference>
<dbReference type="Pfam" id="PF00701">
    <property type="entry name" value="DHDPS"/>
    <property type="match status" value="1"/>
</dbReference>
<dbReference type="CDD" id="cd00408">
    <property type="entry name" value="DHDPS-like"/>
    <property type="match status" value="1"/>
</dbReference>
<dbReference type="PANTHER" id="PTHR12128">
    <property type="entry name" value="DIHYDRODIPICOLINATE SYNTHASE"/>
    <property type="match status" value="1"/>
</dbReference>
<feature type="active site" description="Schiff-base intermediate with substrate" evidence="2">
    <location>
        <position position="165"/>
    </location>
</feature>
<sequence length="303" mass="32811">MIPRGIFTPIPTFFKKDCKTIDFDTQTKHAQFLKDNGITGVVVMGSTGELAHLTRDERALVVSNIHKTVPGLVIMGGVGQHCLEDALAEILSLKNAGATHALVLPSSYYGASLKQQGIVDWYTKVADKSELPVLVYIYPGVCNNVVVEPTTIVTLSKHPKIVGTKLSHGDMSHYISIGLNEEVKKNDFACFTGLGQILLPALSVGFQGTVDALSGAFPKLYVNIMKSYDAGDLKTARKLQYVATRGEELVVRYGVVGIKKAIYTATGFGETYLGRAPLNQDVALDWDAYAHYLVACAEVEATL</sequence>
<evidence type="ECO:0000256" key="1">
    <source>
        <dbReference type="PIRNR" id="PIRNR001365"/>
    </source>
</evidence>
<proteinExistence type="inferred from homology"/>
<reference evidence="4 5" key="1">
    <citation type="submission" date="2016-10" db="EMBL/GenBank/DDBJ databases">
        <authorList>
            <person name="de Groot N.N."/>
        </authorList>
    </citation>
    <scope>NUCLEOTIDE SEQUENCE [LARGE SCALE GENOMIC DNA]</scope>
    <source>
        <strain evidence="4 5">PYCC 4715</strain>
    </source>
</reference>
<dbReference type="AlphaFoldDB" id="A0A1L0C508"/>
<dbReference type="Gene3D" id="3.20.20.70">
    <property type="entry name" value="Aldolase class I"/>
    <property type="match status" value="1"/>
</dbReference>